<dbReference type="Proteomes" id="UP000197153">
    <property type="component" value="Chromosome 1"/>
</dbReference>
<sequence>MPEAATPLAPSPLCRLADIADGQAKGITWGSGSAREEILVARRDDRAFAYHNRCPHVGTTLDWTPDQFMSADGRHLQCATHGALFRVEDGLCIHGPCAGRSLTPVRVHVEDGAVHLDG</sequence>
<keyword evidence="1" id="KW-0001">2Fe-2S</keyword>
<dbReference type="InterPro" id="IPR017941">
    <property type="entry name" value="Rieske_2Fe-2S"/>
</dbReference>
<dbReference type="AlphaFoldDB" id="A0A248JM76"/>
<organism evidence="6 7">
    <name type="scientific">Nitrospirillum viridazoti CBAmc</name>
    <dbReference type="NCBI Taxonomy" id="1441467"/>
    <lineage>
        <taxon>Bacteria</taxon>
        <taxon>Pseudomonadati</taxon>
        <taxon>Pseudomonadota</taxon>
        <taxon>Alphaproteobacteria</taxon>
        <taxon>Rhodospirillales</taxon>
        <taxon>Azospirillaceae</taxon>
        <taxon>Nitrospirillum</taxon>
        <taxon>Nitrospirillum viridazoti</taxon>
    </lineage>
</organism>
<gene>
    <name evidence="6" type="ORF">Y958_02090</name>
</gene>
<keyword evidence="4" id="KW-0411">Iron-sulfur</keyword>
<dbReference type="Gene3D" id="2.102.10.10">
    <property type="entry name" value="Rieske [2Fe-2S] iron-sulphur domain"/>
    <property type="match status" value="1"/>
</dbReference>
<dbReference type="PANTHER" id="PTHR40261:SF1">
    <property type="entry name" value="RIESKE DOMAIN-CONTAINING PROTEIN"/>
    <property type="match status" value="1"/>
</dbReference>
<protein>
    <submittedName>
        <fullName evidence="6">(2Fe-2S)-binding protein</fullName>
    </submittedName>
</protein>
<dbReference type="EMBL" id="CP022110">
    <property type="protein sequence ID" value="ASG19749.1"/>
    <property type="molecule type" value="Genomic_DNA"/>
</dbReference>
<dbReference type="SUPFAM" id="SSF50022">
    <property type="entry name" value="ISP domain"/>
    <property type="match status" value="1"/>
</dbReference>
<name>A0A248JM76_9PROT</name>
<dbReference type="KEGG" id="nao:Y958_02090"/>
<reference evidence="6 7" key="1">
    <citation type="submission" date="2017-06" db="EMBL/GenBank/DDBJ databases">
        <title>Complete genome sequence of Nitrospirillum amazonense strain CBAmC, an endophytic nitrogen-fixing and plant growth-promoting bacterium, isolated from sugarcane.</title>
        <authorList>
            <person name="Schwab S."/>
            <person name="dos Santos Teixeira K.R."/>
            <person name="Simoes Araujo J.L."/>
            <person name="Soares Vidal M."/>
            <person name="Borges de Freitas H.R."/>
            <person name="Rivello Crivelaro A.L."/>
            <person name="Bueno de Camargo Nunes A."/>
            <person name="dos Santos C.M."/>
            <person name="Palmeira da Silva Rosa D."/>
            <person name="da Silva Padilha D."/>
            <person name="da Silva E."/>
            <person name="Araujo Terra L."/>
            <person name="Soares Mendes V."/>
            <person name="Farinelli L."/>
            <person name="Magalhaes Cruz L."/>
            <person name="Baldani J.I."/>
        </authorList>
    </citation>
    <scope>NUCLEOTIDE SEQUENCE [LARGE SCALE GENOMIC DNA]</scope>
    <source>
        <strain evidence="6 7">CBAmC</strain>
    </source>
</reference>
<dbReference type="GO" id="GO:0051537">
    <property type="term" value="F:2 iron, 2 sulfur cluster binding"/>
    <property type="evidence" value="ECO:0007669"/>
    <property type="project" value="UniProtKB-KW"/>
</dbReference>
<evidence type="ECO:0000256" key="3">
    <source>
        <dbReference type="ARBA" id="ARBA00023004"/>
    </source>
</evidence>
<evidence type="ECO:0000313" key="6">
    <source>
        <dbReference type="EMBL" id="ASG19749.1"/>
    </source>
</evidence>
<evidence type="ECO:0000259" key="5">
    <source>
        <dbReference type="PROSITE" id="PS51296"/>
    </source>
</evidence>
<dbReference type="PROSITE" id="PS51296">
    <property type="entry name" value="RIESKE"/>
    <property type="match status" value="1"/>
</dbReference>
<dbReference type="CDD" id="cd03467">
    <property type="entry name" value="Rieske"/>
    <property type="match status" value="1"/>
</dbReference>
<keyword evidence="3" id="KW-0408">Iron</keyword>
<dbReference type="GO" id="GO:0046872">
    <property type="term" value="F:metal ion binding"/>
    <property type="evidence" value="ECO:0007669"/>
    <property type="project" value="UniProtKB-KW"/>
</dbReference>
<evidence type="ECO:0000313" key="7">
    <source>
        <dbReference type="Proteomes" id="UP000197153"/>
    </source>
</evidence>
<dbReference type="PANTHER" id="PTHR40261">
    <property type="match status" value="1"/>
</dbReference>
<evidence type="ECO:0000256" key="2">
    <source>
        <dbReference type="ARBA" id="ARBA00022723"/>
    </source>
</evidence>
<accession>A0A248JM76</accession>
<evidence type="ECO:0000256" key="4">
    <source>
        <dbReference type="ARBA" id="ARBA00023014"/>
    </source>
</evidence>
<dbReference type="Pfam" id="PF00355">
    <property type="entry name" value="Rieske"/>
    <property type="match status" value="1"/>
</dbReference>
<feature type="domain" description="Rieske" evidence="5">
    <location>
        <begin position="11"/>
        <end position="116"/>
    </location>
</feature>
<proteinExistence type="predicted"/>
<evidence type="ECO:0000256" key="1">
    <source>
        <dbReference type="ARBA" id="ARBA00022714"/>
    </source>
</evidence>
<dbReference type="RefSeq" id="WP_088870715.1">
    <property type="nucleotide sequence ID" value="NZ_CP022110.1"/>
</dbReference>
<dbReference type="InterPro" id="IPR036922">
    <property type="entry name" value="Rieske_2Fe-2S_sf"/>
</dbReference>
<keyword evidence="7" id="KW-1185">Reference proteome</keyword>
<keyword evidence="2" id="KW-0479">Metal-binding</keyword>